<dbReference type="AlphaFoldDB" id="A0A2T3ZJS9"/>
<gene>
    <name evidence="2" type="ORF">M441DRAFT_304130</name>
</gene>
<dbReference type="EMBL" id="KZ679257">
    <property type="protein sequence ID" value="PTB45032.1"/>
    <property type="molecule type" value="Genomic_DNA"/>
</dbReference>
<evidence type="ECO:0000313" key="2">
    <source>
        <dbReference type="EMBL" id="PTB45032.1"/>
    </source>
</evidence>
<evidence type="ECO:0000256" key="1">
    <source>
        <dbReference type="SAM" id="MobiDB-lite"/>
    </source>
</evidence>
<sequence length="260" mass="29031">MIHSIPSHKAQLWMTGASTYDQRLISSLAWQGIRPGGYISHVQPGPSRQIPANHWRLFSFLLNFDFSRACTARGTSLGGNTASATATATATASIWLDCADLRHLCRLIVCIGRYANANAAISDVEPTPCRPNLACGFEHVRQIAYRRSSSLLSMLDEADRQTACMQVKRRYWRRPLALHATRHICSQSLAPKRPSPIEIAWRSQYVRTRSPGPLGLYDSPGSSPRKQPPKRTRNCYEFWGLWMHSSPNLIISSTTLGAII</sequence>
<protein>
    <submittedName>
        <fullName evidence="2">Uncharacterized protein</fullName>
    </submittedName>
</protein>
<organism evidence="2 3">
    <name type="scientific">Trichoderma asperellum (strain ATCC 204424 / CBS 433.97 / NBRC 101777)</name>
    <dbReference type="NCBI Taxonomy" id="1042311"/>
    <lineage>
        <taxon>Eukaryota</taxon>
        <taxon>Fungi</taxon>
        <taxon>Dikarya</taxon>
        <taxon>Ascomycota</taxon>
        <taxon>Pezizomycotina</taxon>
        <taxon>Sordariomycetes</taxon>
        <taxon>Hypocreomycetidae</taxon>
        <taxon>Hypocreales</taxon>
        <taxon>Hypocreaceae</taxon>
        <taxon>Trichoderma</taxon>
    </lineage>
</organism>
<name>A0A2T3ZJS9_TRIA4</name>
<proteinExistence type="predicted"/>
<dbReference type="Proteomes" id="UP000240493">
    <property type="component" value="Unassembled WGS sequence"/>
</dbReference>
<reference evidence="2 3" key="1">
    <citation type="submission" date="2016-07" db="EMBL/GenBank/DDBJ databases">
        <title>Multiple horizontal gene transfer events from other fungi enriched the ability of initially mycotrophic Trichoderma (Ascomycota) to feed on dead plant biomass.</title>
        <authorList>
            <consortium name="DOE Joint Genome Institute"/>
            <person name="Aerts A."/>
            <person name="Atanasova L."/>
            <person name="Chenthamara K."/>
            <person name="Zhang J."/>
            <person name="Grujic M."/>
            <person name="Henrissat B."/>
            <person name="Kuo A."/>
            <person name="Salamov A."/>
            <person name="Lipzen A."/>
            <person name="Labutti K."/>
            <person name="Barry K."/>
            <person name="Miao Y."/>
            <person name="Rahimi M.J."/>
            <person name="Shen Q."/>
            <person name="Grigoriev I.V."/>
            <person name="Kubicek C.P."/>
            <person name="Druzhinina I.S."/>
        </authorList>
    </citation>
    <scope>NUCLEOTIDE SEQUENCE [LARGE SCALE GENOMIC DNA]</scope>
    <source>
        <strain evidence="2 3">CBS 433.97</strain>
    </source>
</reference>
<keyword evidence="3" id="KW-1185">Reference proteome</keyword>
<evidence type="ECO:0000313" key="3">
    <source>
        <dbReference type="Proteomes" id="UP000240493"/>
    </source>
</evidence>
<accession>A0A2T3ZJS9</accession>
<feature type="region of interest" description="Disordered" evidence="1">
    <location>
        <begin position="212"/>
        <end position="231"/>
    </location>
</feature>